<sequence>MKKIAKPGLGQGFRVHRKAEPSTSATPCLPPVSVKNRFKRTCIPVGHFGSFVVTGPDQGKGTVFTLTFL</sequence>
<evidence type="ECO:0000256" key="1">
    <source>
        <dbReference type="SAM" id="MobiDB-lite"/>
    </source>
</evidence>
<name>A0A7G9Y321_9EURY</name>
<feature type="region of interest" description="Disordered" evidence="1">
    <location>
        <begin position="1"/>
        <end position="26"/>
    </location>
</feature>
<protein>
    <submittedName>
        <fullName evidence="2">Uncharacterized protein</fullName>
    </submittedName>
</protein>
<evidence type="ECO:0000313" key="2">
    <source>
        <dbReference type="EMBL" id="QNO42405.1"/>
    </source>
</evidence>
<dbReference type="AlphaFoldDB" id="A0A7G9Y321"/>
<organism evidence="2">
    <name type="scientific">Candidatus Methanogaster sp. ANME-2c ERB4</name>
    <dbReference type="NCBI Taxonomy" id="2759911"/>
    <lineage>
        <taxon>Archaea</taxon>
        <taxon>Methanobacteriati</taxon>
        <taxon>Methanobacteriota</taxon>
        <taxon>Stenosarchaea group</taxon>
        <taxon>Methanomicrobia</taxon>
        <taxon>Methanosarcinales</taxon>
        <taxon>ANME-2 cluster</taxon>
        <taxon>Candidatus Methanogasteraceae</taxon>
        <taxon>Candidatus Methanogaster</taxon>
    </lineage>
</organism>
<accession>A0A7G9Y321</accession>
<gene>
    <name evidence="2" type="ORF">MIJONALH_00003</name>
</gene>
<dbReference type="EMBL" id="MT630735">
    <property type="protein sequence ID" value="QNO42405.1"/>
    <property type="molecule type" value="Genomic_DNA"/>
</dbReference>
<proteinExistence type="predicted"/>
<reference evidence="2" key="1">
    <citation type="submission" date="2020-06" db="EMBL/GenBank/DDBJ databases">
        <title>Unique genomic features of the anaerobic methanotrophic archaea.</title>
        <authorList>
            <person name="Chadwick G.L."/>
            <person name="Skennerton C.T."/>
            <person name="Laso-Perez R."/>
            <person name="Leu A.O."/>
            <person name="Speth D.R."/>
            <person name="Yu H."/>
            <person name="Morgan-Lang C."/>
            <person name="Hatzenpichler R."/>
            <person name="Goudeau D."/>
            <person name="Malmstrom R."/>
            <person name="Brazelton W.J."/>
            <person name="Woyke T."/>
            <person name="Hallam S.J."/>
            <person name="Tyson G.W."/>
            <person name="Wegener G."/>
            <person name="Boetius A."/>
            <person name="Orphan V."/>
        </authorList>
    </citation>
    <scope>NUCLEOTIDE SEQUENCE</scope>
</reference>